<dbReference type="PANTHER" id="PTHR33446">
    <property type="entry name" value="PROTEIN TONB-RELATED"/>
    <property type="match status" value="1"/>
</dbReference>
<evidence type="ECO:0000259" key="3">
    <source>
        <dbReference type="PROSITE" id="PS52015"/>
    </source>
</evidence>
<sequence length="668" mass="75114">MSWLHYLIEANIYLGVFYLCYCLFLDQETHYALSRVYLLFSCIIAFILPVTQLSLLKPAEQPVIQQIRYTPNITQHAAPINFTTPKQAPAFTLQDALIYAYTAGVILALIVLLYRFYQLFRLARGNRAIYANKFPVIRVKNNTAFSFFNYLFIGDDISDQQTIIAHELVHIKQKHSVDIIFLEIIKIINWFNPFVYLIQRSLKTVHEYIADEQTAAHENDAIGYSSFLLNNAYGLQGSSIAHSFFNYNLLKKRIIMLNKNRSGGLARLKYLLLVPLCAGMLCSSTLVFSKDYAVIDLAFKSDKIKHLKMTNAGVTAISDHIIVKAKGVSQTFTPDNITTEDIADIQKNNHIQIEVVEYDSDSADLPFVNPEVIILTDTIPTIEKPLPPPPPPPVYLKPSFREFGQYLESTIKYPERALVKNMTGGMILSFNVDNQGKISGIKESGSSANGFLETIKNAFDAYTGKINDKPGNYTIGVNFEIPGKKGVRFPKPSVTKKDNFIGEIYVLGMTEKQKEALPPPPPPVQINKRPPPPPPAEVTKRPPPPPPYHPDYADLIKYVARHARYPTVAHDNHVTGNIILSMRIDNEHRITDIKVNKGIGSGCDEEAKRSLSTYPDTINRSPGNYTLVVTYNLLDQNDEAPYPPKPLDDDIINMKNFIGQVVVVGYAN</sequence>
<feature type="transmembrane region" description="Helical" evidence="2">
    <location>
        <begin position="96"/>
        <end position="117"/>
    </location>
</feature>
<feature type="transmembrane region" description="Helical" evidence="2">
    <location>
        <begin position="270"/>
        <end position="288"/>
    </location>
</feature>
<evidence type="ECO:0000256" key="2">
    <source>
        <dbReference type="SAM" id="Phobius"/>
    </source>
</evidence>
<keyword evidence="2" id="KW-0812">Transmembrane</keyword>
<feature type="domain" description="TonB C-terminal" evidence="3">
    <location>
        <begin position="398"/>
        <end position="488"/>
    </location>
</feature>
<protein>
    <submittedName>
        <fullName evidence="4">Energy transducer TonB</fullName>
    </submittedName>
</protein>
<dbReference type="InterPro" id="IPR051045">
    <property type="entry name" value="TonB-dependent_transducer"/>
</dbReference>
<comment type="caution">
    <text evidence="4">The sequence shown here is derived from an EMBL/GenBank/DDBJ whole genome shotgun (WGS) entry which is preliminary data.</text>
</comment>
<dbReference type="Gene3D" id="3.30.1150.10">
    <property type="match status" value="1"/>
</dbReference>
<dbReference type="SUPFAM" id="SSF74653">
    <property type="entry name" value="TolA/TonB C-terminal domain"/>
    <property type="match status" value="2"/>
</dbReference>
<dbReference type="EMBL" id="JAEHFW010000003">
    <property type="protein sequence ID" value="MBK0380873.1"/>
    <property type="molecule type" value="Genomic_DNA"/>
</dbReference>
<dbReference type="Pfam" id="PF05569">
    <property type="entry name" value="Peptidase_M56"/>
    <property type="match status" value="1"/>
</dbReference>
<keyword evidence="2" id="KW-0472">Membrane</keyword>
<evidence type="ECO:0000313" key="4">
    <source>
        <dbReference type="EMBL" id="MBK0380873.1"/>
    </source>
</evidence>
<feature type="transmembrane region" description="Helical" evidence="2">
    <location>
        <begin position="36"/>
        <end position="55"/>
    </location>
</feature>
<dbReference type="PANTHER" id="PTHR33446:SF2">
    <property type="entry name" value="PROTEIN TONB"/>
    <property type="match status" value="1"/>
</dbReference>
<feature type="transmembrane region" description="Helical" evidence="2">
    <location>
        <begin position="6"/>
        <end position="24"/>
    </location>
</feature>
<organism evidence="4 5">
    <name type="scientific">Mucilaginibacter segetis</name>
    <dbReference type="NCBI Taxonomy" id="2793071"/>
    <lineage>
        <taxon>Bacteria</taxon>
        <taxon>Pseudomonadati</taxon>
        <taxon>Bacteroidota</taxon>
        <taxon>Sphingobacteriia</taxon>
        <taxon>Sphingobacteriales</taxon>
        <taxon>Sphingobacteriaceae</taxon>
        <taxon>Mucilaginibacter</taxon>
    </lineage>
</organism>
<reference evidence="4" key="1">
    <citation type="submission" date="2020-12" db="EMBL/GenBank/DDBJ databases">
        <title>Bacterial novel species Mucilaginibacter sp. SD-g isolated from soil.</title>
        <authorList>
            <person name="Jung H.-Y."/>
        </authorList>
    </citation>
    <scope>NUCLEOTIDE SEQUENCE</scope>
    <source>
        <strain evidence="4">SD-g</strain>
    </source>
</reference>
<accession>A0A934UNJ8</accession>
<dbReference type="InterPro" id="IPR037682">
    <property type="entry name" value="TonB_C"/>
</dbReference>
<dbReference type="PROSITE" id="PS52015">
    <property type="entry name" value="TONB_CTD"/>
    <property type="match status" value="1"/>
</dbReference>
<dbReference type="RefSeq" id="WP_200067407.1">
    <property type="nucleotide sequence ID" value="NZ_JAEHFW010000003.1"/>
</dbReference>
<dbReference type="Proteomes" id="UP000613193">
    <property type="component" value="Unassembled WGS sequence"/>
</dbReference>
<proteinExistence type="predicted"/>
<dbReference type="CDD" id="cd07341">
    <property type="entry name" value="M56_BlaR1_MecR1_like"/>
    <property type="match status" value="1"/>
</dbReference>
<dbReference type="AlphaFoldDB" id="A0A934UNJ8"/>
<gene>
    <name evidence="4" type="ORF">I5M19_16230</name>
</gene>
<keyword evidence="2" id="KW-1133">Transmembrane helix</keyword>
<name>A0A934UNJ8_9SPHI</name>
<dbReference type="GO" id="GO:0098797">
    <property type="term" value="C:plasma membrane protein complex"/>
    <property type="evidence" value="ECO:0007669"/>
    <property type="project" value="TreeGrafter"/>
</dbReference>
<feature type="region of interest" description="Disordered" evidence="1">
    <location>
        <begin position="512"/>
        <end position="549"/>
    </location>
</feature>
<evidence type="ECO:0000256" key="1">
    <source>
        <dbReference type="SAM" id="MobiDB-lite"/>
    </source>
</evidence>
<dbReference type="GO" id="GO:0031992">
    <property type="term" value="F:energy transducer activity"/>
    <property type="evidence" value="ECO:0007669"/>
    <property type="project" value="TreeGrafter"/>
</dbReference>
<dbReference type="InterPro" id="IPR008756">
    <property type="entry name" value="Peptidase_M56"/>
</dbReference>
<dbReference type="GO" id="GO:0055085">
    <property type="term" value="P:transmembrane transport"/>
    <property type="evidence" value="ECO:0007669"/>
    <property type="project" value="InterPro"/>
</dbReference>
<keyword evidence="5" id="KW-1185">Reference proteome</keyword>
<evidence type="ECO:0000313" key="5">
    <source>
        <dbReference type="Proteomes" id="UP000613193"/>
    </source>
</evidence>
<feature type="compositionally biased region" description="Pro residues" evidence="1">
    <location>
        <begin position="517"/>
        <end position="549"/>
    </location>
</feature>